<dbReference type="InterPro" id="IPR015797">
    <property type="entry name" value="NUDIX_hydrolase-like_dom_sf"/>
</dbReference>
<dbReference type="OrthoDB" id="447842at2759"/>
<dbReference type="InterPro" id="IPR000086">
    <property type="entry name" value="NUDIX_hydrolase_dom"/>
</dbReference>
<dbReference type="Proteomes" id="UP000791440">
    <property type="component" value="Unassembled WGS sequence"/>
</dbReference>
<comment type="similarity">
    <text evidence="1 3">Belongs to the Nudix hydrolase family.</text>
</comment>
<dbReference type="Gene3D" id="3.90.79.10">
    <property type="entry name" value="Nucleoside Triphosphate Pyrophosphohydrolase"/>
    <property type="match status" value="1"/>
</dbReference>
<organism evidence="5 6">
    <name type="scientific">Manduca sexta</name>
    <name type="common">Tobacco hawkmoth</name>
    <name type="synonym">Tobacco hornworm</name>
    <dbReference type="NCBI Taxonomy" id="7130"/>
    <lineage>
        <taxon>Eukaryota</taxon>
        <taxon>Metazoa</taxon>
        <taxon>Ecdysozoa</taxon>
        <taxon>Arthropoda</taxon>
        <taxon>Hexapoda</taxon>
        <taxon>Insecta</taxon>
        <taxon>Pterygota</taxon>
        <taxon>Neoptera</taxon>
        <taxon>Endopterygota</taxon>
        <taxon>Lepidoptera</taxon>
        <taxon>Glossata</taxon>
        <taxon>Ditrysia</taxon>
        <taxon>Bombycoidea</taxon>
        <taxon>Sphingidae</taxon>
        <taxon>Sphinginae</taxon>
        <taxon>Sphingini</taxon>
        <taxon>Manduca</taxon>
    </lineage>
</organism>
<dbReference type="GO" id="GO:0047631">
    <property type="term" value="F:ADP-ribose diphosphatase activity"/>
    <property type="evidence" value="ECO:0007669"/>
    <property type="project" value="TreeGrafter"/>
</dbReference>
<accession>A0A922CCY0</accession>
<proteinExistence type="inferred from homology"/>
<dbReference type="AlphaFoldDB" id="A0A922CCY0"/>
<dbReference type="EMBL" id="JH668292">
    <property type="protein sequence ID" value="KAG6442355.1"/>
    <property type="molecule type" value="Genomic_DNA"/>
</dbReference>
<dbReference type="PRINTS" id="PR00502">
    <property type="entry name" value="NUDIXFAMILY"/>
</dbReference>
<reference evidence="5" key="1">
    <citation type="journal article" date="2016" name="Insect Biochem. Mol. Biol.">
        <title>Multifaceted biological insights from a draft genome sequence of the tobacco hornworm moth, Manduca sexta.</title>
        <authorList>
            <person name="Kanost M.R."/>
            <person name="Arrese E.L."/>
            <person name="Cao X."/>
            <person name="Chen Y.R."/>
            <person name="Chellapilla S."/>
            <person name="Goldsmith M.R."/>
            <person name="Grosse-Wilde E."/>
            <person name="Heckel D.G."/>
            <person name="Herndon N."/>
            <person name="Jiang H."/>
            <person name="Papanicolaou A."/>
            <person name="Qu J."/>
            <person name="Soulages J.L."/>
            <person name="Vogel H."/>
            <person name="Walters J."/>
            <person name="Waterhouse R.M."/>
            <person name="Ahn S.J."/>
            <person name="Almeida F.C."/>
            <person name="An C."/>
            <person name="Aqrawi P."/>
            <person name="Bretschneider A."/>
            <person name="Bryant W.B."/>
            <person name="Bucks S."/>
            <person name="Chao H."/>
            <person name="Chevignon G."/>
            <person name="Christen J.M."/>
            <person name="Clarke D.F."/>
            <person name="Dittmer N.T."/>
            <person name="Ferguson L.C.F."/>
            <person name="Garavelou S."/>
            <person name="Gordon K.H.J."/>
            <person name="Gunaratna R.T."/>
            <person name="Han Y."/>
            <person name="Hauser F."/>
            <person name="He Y."/>
            <person name="Heidel-Fischer H."/>
            <person name="Hirsh A."/>
            <person name="Hu Y."/>
            <person name="Jiang H."/>
            <person name="Kalra D."/>
            <person name="Klinner C."/>
            <person name="Konig C."/>
            <person name="Kovar C."/>
            <person name="Kroll A.R."/>
            <person name="Kuwar S.S."/>
            <person name="Lee S.L."/>
            <person name="Lehman R."/>
            <person name="Li K."/>
            <person name="Li Z."/>
            <person name="Liang H."/>
            <person name="Lovelace S."/>
            <person name="Lu Z."/>
            <person name="Mansfield J.H."/>
            <person name="McCulloch K.J."/>
            <person name="Mathew T."/>
            <person name="Morton B."/>
            <person name="Muzny D.M."/>
            <person name="Neunemann D."/>
            <person name="Ongeri F."/>
            <person name="Pauchet Y."/>
            <person name="Pu L.L."/>
            <person name="Pyrousis I."/>
            <person name="Rao X.J."/>
            <person name="Redding A."/>
            <person name="Roesel C."/>
            <person name="Sanchez-Gracia A."/>
            <person name="Schaack S."/>
            <person name="Shukla A."/>
            <person name="Tetreau G."/>
            <person name="Wang Y."/>
            <person name="Xiong G.H."/>
            <person name="Traut W."/>
            <person name="Walsh T.K."/>
            <person name="Worley K.C."/>
            <person name="Wu D."/>
            <person name="Wu W."/>
            <person name="Wu Y.Q."/>
            <person name="Zhang X."/>
            <person name="Zou Z."/>
            <person name="Zucker H."/>
            <person name="Briscoe A.D."/>
            <person name="Burmester T."/>
            <person name="Clem R.J."/>
            <person name="Feyereisen R."/>
            <person name="Grimmelikhuijzen C.J.P."/>
            <person name="Hamodrakas S.J."/>
            <person name="Hansson B.S."/>
            <person name="Huguet E."/>
            <person name="Jermiin L.S."/>
            <person name="Lan Q."/>
            <person name="Lehman H.K."/>
            <person name="Lorenzen M."/>
            <person name="Merzendorfer H."/>
            <person name="Michalopoulos I."/>
            <person name="Morton D.B."/>
            <person name="Muthukrishnan S."/>
            <person name="Oakeshott J.G."/>
            <person name="Palmer W."/>
            <person name="Park Y."/>
            <person name="Passarelli A.L."/>
            <person name="Rozas J."/>
            <person name="Schwartz L.M."/>
            <person name="Smith W."/>
            <person name="Southgate A."/>
            <person name="Vilcinskas A."/>
            <person name="Vogt R."/>
            <person name="Wang P."/>
            <person name="Werren J."/>
            <person name="Yu X.Q."/>
            <person name="Zhou J.J."/>
            <person name="Brown S.J."/>
            <person name="Scherer S.E."/>
            <person name="Richards S."/>
            <person name="Blissard G.W."/>
        </authorList>
    </citation>
    <scope>NUCLEOTIDE SEQUENCE</scope>
</reference>
<name>A0A922CCY0_MANSE</name>
<dbReference type="Gene3D" id="3.40.630.30">
    <property type="match status" value="1"/>
</dbReference>
<dbReference type="Pfam" id="PF00293">
    <property type="entry name" value="NUDIX"/>
    <property type="match status" value="1"/>
</dbReference>
<sequence length="260" mass="29952">MESKIFQGVIDRYNGITVDSLEEPCENNIFPTKLIDSLNKWSDEKKRCVWFKVNIKDAAWVPILANEGFNFHHSRDNFVTMYKWLPTDSKSNLPPASHTNLGVGGLVLNEHDQILVVIEQHTEFVHWKLPGGYVEKGEDIKDAAIREVKEETGIDATYDTMVTLRHTHNMSFGNSDIYVVVMLRAVSNTITKSDEEIAACKWMDVQEFLNHPNVHEFNRFIVNQAMDLKNRKLKLNLNQHVIHIGKRMKEMTSMVLEDAL</sequence>
<dbReference type="GO" id="GO:0035529">
    <property type="term" value="F:NADH pyrophosphatase activity"/>
    <property type="evidence" value="ECO:0007669"/>
    <property type="project" value="TreeGrafter"/>
</dbReference>
<dbReference type="PROSITE" id="PS51462">
    <property type="entry name" value="NUDIX"/>
    <property type="match status" value="1"/>
</dbReference>
<dbReference type="SUPFAM" id="SSF55811">
    <property type="entry name" value="Nudix"/>
    <property type="match status" value="1"/>
</dbReference>
<dbReference type="InterPro" id="IPR020084">
    <property type="entry name" value="NUDIX_hydrolase_CS"/>
</dbReference>
<dbReference type="Pfam" id="PF18290">
    <property type="entry name" value="Nudix_hydro"/>
    <property type="match status" value="1"/>
</dbReference>
<protein>
    <recommendedName>
        <fullName evidence="4">Nudix hydrolase domain-containing protein</fullName>
    </recommendedName>
</protein>
<dbReference type="PRINTS" id="PR01356">
    <property type="entry name" value="GFGPROTEIN"/>
</dbReference>
<dbReference type="PROSITE" id="PS00893">
    <property type="entry name" value="NUDIX_BOX"/>
    <property type="match status" value="1"/>
</dbReference>
<dbReference type="PANTHER" id="PTHR13994">
    <property type="entry name" value="NUDIX HYDROLASE RELATED"/>
    <property type="match status" value="1"/>
</dbReference>
<evidence type="ECO:0000313" key="6">
    <source>
        <dbReference type="Proteomes" id="UP000791440"/>
    </source>
</evidence>
<dbReference type="InterPro" id="IPR040618">
    <property type="entry name" value="Pre-Nudix"/>
</dbReference>
<reference evidence="5" key="2">
    <citation type="submission" date="2020-12" db="EMBL/GenBank/DDBJ databases">
        <authorList>
            <person name="Kanost M."/>
        </authorList>
    </citation>
    <scope>NUCLEOTIDE SEQUENCE</scope>
</reference>
<evidence type="ECO:0000256" key="2">
    <source>
        <dbReference type="ARBA" id="ARBA00022801"/>
    </source>
</evidence>
<dbReference type="PANTHER" id="PTHR13994:SF13">
    <property type="entry name" value="FI03680P"/>
    <property type="match status" value="1"/>
</dbReference>
<dbReference type="CDD" id="cd04670">
    <property type="entry name" value="NUDIX_ASFGF2_Nudt6"/>
    <property type="match status" value="1"/>
</dbReference>
<dbReference type="GO" id="GO:0051287">
    <property type="term" value="F:NAD binding"/>
    <property type="evidence" value="ECO:0007669"/>
    <property type="project" value="TreeGrafter"/>
</dbReference>
<evidence type="ECO:0000313" key="5">
    <source>
        <dbReference type="EMBL" id="KAG6442355.1"/>
    </source>
</evidence>
<evidence type="ECO:0000256" key="3">
    <source>
        <dbReference type="RuleBase" id="RU003476"/>
    </source>
</evidence>
<dbReference type="InterPro" id="IPR003293">
    <property type="entry name" value="Nudix_hydrolase6-like"/>
</dbReference>
<comment type="caution">
    <text evidence="5">The sequence shown here is derived from an EMBL/GenBank/DDBJ whole genome shotgun (WGS) entry which is preliminary data.</text>
</comment>
<dbReference type="FunFam" id="3.90.79.10:FF:000015">
    <property type="entry name" value="Nudix hydrolase 8"/>
    <property type="match status" value="1"/>
</dbReference>
<evidence type="ECO:0000259" key="4">
    <source>
        <dbReference type="PROSITE" id="PS51462"/>
    </source>
</evidence>
<feature type="domain" description="Nudix hydrolase" evidence="4">
    <location>
        <begin position="98"/>
        <end position="227"/>
    </location>
</feature>
<evidence type="ECO:0000256" key="1">
    <source>
        <dbReference type="ARBA" id="ARBA00005582"/>
    </source>
</evidence>
<keyword evidence="2 3" id="KW-0378">Hydrolase</keyword>
<dbReference type="InterPro" id="IPR020476">
    <property type="entry name" value="Nudix_hydrolase"/>
</dbReference>
<keyword evidence="6" id="KW-1185">Reference proteome</keyword>
<gene>
    <name evidence="5" type="ORF">O3G_MSEX002278</name>
</gene>